<dbReference type="CDD" id="cd08509">
    <property type="entry name" value="PBP2_TmCBP_oligosaccharides_like"/>
    <property type="match status" value="1"/>
</dbReference>
<evidence type="ECO:0000259" key="2">
    <source>
        <dbReference type="Pfam" id="PF00496"/>
    </source>
</evidence>
<proteinExistence type="predicted"/>
<dbReference type="PIRSF" id="PIRSF002741">
    <property type="entry name" value="MppA"/>
    <property type="match status" value="1"/>
</dbReference>
<dbReference type="Pfam" id="PF00496">
    <property type="entry name" value="SBP_bac_5"/>
    <property type="match status" value="1"/>
</dbReference>
<sequence length="557" mass="60496">MPSTNTPRVGRRTLLTGASAALLAGAASGCSLQVRSRPDPTIGADTLQIAGDKGNPTFTANFNPFQANARTSVGLIYEPLILLNPLDGSMDPWLAADWDQSDPSSVTMTLREGVTWSDGTPLTADDVLFTFRMLKEFPANDLKGVWGHLDSLEADGSRIRFTLKGSDSPAVGILGATLIVPEHIWSDVEDPTTWRNEKPVGSGPFTLASFTPLQYSMDRFADHWAADDVDVEHIVFPAATGELDVVTKGYDWCYSFMSDVDATWGAANAHNRHWFPPGGIIGLHPNHDKAPFDDLDVRRGLALAIDGDAVGQAAAEGYMDEAGQTGLLLPNQEDLLDPSIPDKGIIAQDAKAAIASFEKAGFTHDGSVMRTKDGDPFTLAITTANGYTDWLRAVQEVQRQLGKIGIEVTISAPQAAAYEAALSDGDFTLAVGSSNGSDAYQGYANLLSSEYYQPVGKTSQNNRIRFRDEEVDDLLRRYRESVDEDEQTEIIHGLEQAFYEKIPIVSLYYGGLWGLYNDGRFTGWPDAEDPYTAPQTYGSSPLKVLTRLRRAGKESAS</sequence>
<feature type="domain" description="Solute-binding protein family 5" evidence="2">
    <location>
        <begin position="91"/>
        <end position="449"/>
    </location>
</feature>
<feature type="signal peptide" evidence="1">
    <location>
        <begin position="1"/>
        <end position="26"/>
    </location>
</feature>
<name>A0ABY4N164_9MICO</name>
<accession>A0ABY4N164</accession>
<keyword evidence="4" id="KW-1185">Reference proteome</keyword>
<evidence type="ECO:0000313" key="4">
    <source>
        <dbReference type="Proteomes" id="UP001055868"/>
    </source>
</evidence>
<dbReference type="InterPro" id="IPR030678">
    <property type="entry name" value="Peptide/Ni-bd"/>
</dbReference>
<dbReference type="EMBL" id="CP097218">
    <property type="protein sequence ID" value="UQN28292.1"/>
    <property type="molecule type" value="Genomic_DNA"/>
</dbReference>
<dbReference type="SUPFAM" id="SSF53850">
    <property type="entry name" value="Periplasmic binding protein-like II"/>
    <property type="match status" value="1"/>
</dbReference>
<dbReference type="PROSITE" id="PS51318">
    <property type="entry name" value="TAT"/>
    <property type="match status" value="1"/>
</dbReference>
<gene>
    <name evidence="3" type="ORF">M4486_11595</name>
</gene>
<reference evidence="3" key="1">
    <citation type="submission" date="2022-05" db="EMBL/GenBank/DDBJ databases">
        <title>Genomic analysis of Brachybacterium sp. CBA3104.</title>
        <authorList>
            <person name="Roh S.W."/>
            <person name="Kim Y.B."/>
            <person name="Kim Y."/>
        </authorList>
    </citation>
    <scope>NUCLEOTIDE SEQUENCE</scope>
    <source>
        <strain evidence="3">CBA3104</strain>
    </source>
</reference>
<dbReference type="Proteomes" id="UP001055868">
    <property type="component" value="Chromosome"/>
</dbReference>
<keyword evidence="1" id="KW-0732">Signal</keyword>
<organism evidence="3 4">
    <name type="scientific">Brachybacterium kimchii</name>
    <dbReference type="NCBI Taxonomy" id="2942909"/>
    <lineage>
        <taxon>Bacteria</taxon>
        <taxon>Bacillati</taxon>
        <taxon>Actinomycetota</taxon>
        <taxon>Actinomycetes</taxon>
        <taxon>Micrococcales</taxon>
        <taxon>Dermabacteraceae</taxon>
        <taxon>Brachybacterium</taxon>
    </lineage>
</organism>
<evidence type="ECO:0000313" key="3">
    <source>
        <dbReference type="EMBL" id="UQN28292.1"/>
    </source>
</evidence>
<dbReference type="Gene3D" id="3.10.105.10">
    <property type="entry name" value="Dipeptide-binding Protein, Domain 3"/>
    <property type="match status" value="1"/>
</dbReference>
<dbReference type="RefSeq" id="WP_249477331.1">
    <property type="nucleotide sequence ID" value="NZ_CP097218.1"/>
</dbReference>
<dbReference type="InterPro" id="IPR006311">
    <property type="entry name" value="TAT_signal"/>
</dbReference>
<dbReference type="InterPro" id="IPR000914">
    <property type="entry name" value="SBP_5_dom"/>
</dbReference>
<dbReference type="Gene3D" id="3.90.76.10">
    <property type="entry name" value="Dipeptide-binding Protein, Domain 1"/>
    <property type="match status" value="1"/>
</dbReference>
<dbReference type="PANTHER" id="PTHR30290">
    <property type="entry name" value="PERIPLASMIC BINDING COMPONENT OF ABC TRANSPORTER"/>
    <property type="match status" value="1"/>
</dbReference>
<protein>
    <submittedName>
        <fullName evidence="3">ABC transporter substrate-binding protein</fullName>
    </submittedName>
</protein>
<dbReference type="Gene3D" id="3.40.190.10">
    <property type="entry name" value="Periplasmic binding protein-like II"/>
    <property type="match status" value="1"/>
</dbReference>
<evidence type="ECO:0000256" key="1">
    <source>
        <dbReference type="SAM" id="SignalP"/>
    </source>
</evidence>
<dbReference type="InterPro" id="IPR039424">
    <property type="entry name" value="SBP_5"/>
</dbReference>
<feature type="chain" id="PRO_5047429509" evidence="1">
    <location>
        <begin position="27"/>
        <end position="557"/>
    </location>
</feature>